<dbReference type="EMBL" id="PSKQ01000017">
    <property type="protein sequence ID" value="MBE8720193.1"/>
    <property type="molecule type" value="Genomic_DNA"/>
</dbReference>
<keyword evidence="2" id="KW-1185">Reference proteome</keyword>
<accession>A0ABR9T4B7</accession>
<organism evidence="1 2">
    <name type="scientific">Sphingobacterium pedocola</name>
    <dbReference type="NCBI Taxonomy" id="2082722"/>
    <lineage>
        <taxon>Bacteria</taxon>
        <taxon>Pseudomonadati</taxon>
        <taxon>Bacteroidota</taxon>
        <taxon>Sphingobacteriia</taxon>
        <taxon>Sphingobacteriales</taxon>
        <taxon>Sphingobacteriaceae</taxon>
        <taxon>Sphingobacterium</taxon>
    </lineage>
</organism>
<evidence type="ECO:0000313" key="2">
    <source>
        <dbReference type="Proteomes" id="UP000618319"/>
    </source>
</evidence>
<dbReference type="RefSeq" id="WP_196937893.1">
    <property type="nucleotide sequence ID" value="NZ_MU158689.1"/>
</dbReference>
<sequence length="219" mass="26031">MKEKVFKPKTKVYKRICSSFEMMMYYRMMLLRISRNLSPIEISFLMGKRLDFIHKIEAFKLKKIMMADLFDMQRALDIKSIGFLFSKGIESHDDNCHYQLTVRALKSKTIHEVQRLDKELNVFVSEFKLIDKRHDIDSYSSSTLQELDEIKTFMRELFVEGYFKEKRGPYEIYTKCCTDMDQYLRPKNVLSILQGDSESPFSIQRIESKDGAFYMEHGV</sequence>
<protein>
    <submittedName>
        <fullName evidence="1">Uncharacterized protein</fullName>
    </submittedName>
</protein>
<reference evidence="1 2" key="1">
    <citation type="submission" date="2018-02" db="EMBL/GenBank/DDBJ databases">
        <title>Sphingobacterium KA21.</title>
        <authorList>
            <person name="Vasarhelyi B.M."/>
            <person name="Deshmukh S."/>
            <person name="Balint B."/>
            <person name="Kukolya J."/>
        </authorList>
    </citation>
    <scope>NUCLEOTIDE SEQUENCE [LARGE SCALE GENOMIC DNA]</scope>
    <source>
        <strain evidence="1 2">Ka21</strain>
    </source>
</reference>
<comment type="caution">
    <text evidence="1">The sequence shown here is derived from an EMBL/GenBank/DDBJ whole genome shotgun (WGS) entry which is preliminary data.</text>
</comment>
<proteinExistence type="predicted"/>
<name>A0ABR9T4B7_9SPHI</name>
<evidence type="ECO:0000313" key="1">
    <source>
        <dbReference type="EMBL" id="MBE8720193.1"/>
    </source>
</evidence>
<gene>
    <name evidence="1" type="ORF">C4F40_05550</name>
</gene>
<dbReference type="Proteomes" id="UP000618319">
    <property type="component" value="Unassembled WGS sequence"/>
</dbReference>